<gene>
    <name evidence="1" type="ORF">CRV06_10160</name>
</gene>
<dbReference type="Proteomes" id="UP000290191">
    <property type="component" value="Unassembled WGS sequence"/>
</dbReference>
<accession>A0A4Q0XZB8</accession>
<dbReference type="EMBL" id="PDKO01000008">
    <property type="protein sequence ID" value="RXJ62495.1"/>
    <property type="molecule type" value="Genomic_DNA"/>
</dbReference>
<evidence type="ECO:0008006" key="3">
    <source>
        <dbReference type="Google" id="ProtNLM"/>
    </source>
</evidence>
<dbReference type="RefSeq" id="WP_129082393.1">
    <property type="nucleotide sequence ID" value="NZ_CP041070.1"/>
</dbReference>
<name>A0A4Q0XZB8_9BACT</name>
<dbReference type="STRING" id="877500.GCA_000935065_01025"/>
<dbReference type="OrthoDB" id="5345856at2"/>
<keyword evidence="2" id="KW-1185">Reference proteome</keyword>
<reference evidence="1 2" key="1">
    <citation type="submission" date="2017-10" db="EMBL/GenBank/DDBJ databases">
        <title>Genomics of the genus Arcobacter.</title>
        <authorList>
            <person name="Perez-Cataluna A."/>
            <person name="Figueras M.J."/>
        </authorList>
    </citation>
    <scope>NUCLEOTIDE SEQUENCE [LARGE SCALE GENOMIC DNA]</scope>
    <source>
        <strain evidence="1 2">DSM 24636</strain>
    </source>
</reference>
<dbReference type="PROSITE" id="PS51257">
    <property type="entry name" value="PROKAR_LIPOPROTEIN"/>
    <property type="match status" value="1"/>
</dbReference>
<dbReference type="AlphaFoldDB" id="A0A4Q0XZB8"/>
<proteinExistence type="predicted"/>
<protein>
    <recommendedName>
        <fullName evidence="3">Lipoprotein</fullName>
    </recommendedName>
</protein>
<evidence type="ECO:0000313" key="1">
    <source>
        <dbReference type="EMBL" id="RXJ62495.1"/>
    </source>
</evidence>
<comment type="caution">
    <text evidence="1">The sequence shown here is derived from an EMBL/GenBank/DDBJ whole genome shotgun (WGS) entry which is preliminary data.</text>
</comment>
<sequence>MFTAWRVYFFIGFIILFSGCTQKNLEKNVPVSKNIQKKETKEYKKYKYCNKHEEIMTFASNYIQEEFKKAYFSSNDTVGAKAQLFLIEKNSPTAFAKNINAARESYNSQYLTAKENGCNIEEFKIFPLEKIKNIIKKLEEEQNK</sequence>
<organism evidence="1 2">
    <name type="scientific">Halarcobacter anaerophilus</name>
    <dbReference type="NCBI Taxonomy" id="877500"/>
    <lineage>
        <taxon>Bacteria</taxon>
        <taxon>Pseudomonadati</taxon>
        <taxon>Campylobacterota</taxon>
        <taxon>Epsilonproteobacteria</taxon>
        <taxon>Campylobacterales</taxon>
        <taxon>Arcobacteraceae</taxon>
        <taxon>Halarcobacter</taxon>
    </lineage>
</organism>
<evidence type="ECO:0000313" key="2">
    <source>
        <dbReference type="Proteomes" id="UP000290191"/>
    </source>
</evidence>